<accession>A0AAW2RBH8</accession>
<dbReference type="AlphaFoldDB" id="A0AAW2RBH8"/>
<comment type="caution">
    <text evidence="1">The sequence shown here is derived from an EMBL/GenBank/DDBJ whole genome shotgun (WGS) entry which is preliminary data.</text>
</comment>
<name>A0AAW2RBH8_SESRA</name>
<protein>
    <submittedName>
        <fullName evidence="1">Uncharacterized protein</fullName>
    </submittedName>
</protein>
<evidence type="ECO:0000313" key="1">
    <source>
        <dbReference type="EMBL" id="KAL0377555.1"/>
    </source>
</evidence>
<sequence length="92" mass="9998">MSGVLEMYTQCTLRDQELHGSQCQETGAKTGRAIHTSMDKASLSRSPRAMAEAWSRTTLLHPTGLSGRHSPELNSARLVLQPAMINGSMMAL</sequence>
<proteinExistence type="predicted"/>
<gene>
    <name evidence="1" type="ORF">Sradi_3061000</name>
</gene>
<dbReference type="EMBL" id="JACGWJ010000013">
    <property type="protein sequence ID" value="KAL0377555.1"/>
    <property type="molecule type" value="Genomic_DNA"/>
</dbReference>
<reference evidence="1" key="2">
    <citation type="journal article" date="2024" name="Plant">
        <title>Genomic evolution and insights into agronomic trait innovations of Sesamum species.</title>
        <authorList>
            <person name="Miao H."/>
            <person name="Wang L."/>
            <person name="Qu L."/>
            <person name="Liu H."/>
            <person name="Sun Y."/>
            <person name="Le M."/>
            <person name="Wang Q."/>
            <person name="Wei S."/>
            <person name="Zheng Y."/>
            <person name="Lin W."/>
            <person name="Duan Y."/>
            <person name="Cao H."/>
            <person name="Xiong S."/>
            <person name="Wang X."/>
            <person name="Wei L."/>
            <person name="Li C."/>
            <person name="Ma Q."/>
            <person name="Ju M."/>
            <person name="Zhao R."/>
            <person name="Li G."/>
            <person name="Mu C."/>
            <person name="Tian Q."/>
            <person name="Mei H."/>
            <person name="Zhang T."/>
            <person name="Gao T."/>
            <person name="Zhang H."/>
        </authorList>
    </citation>
    <scope>NUCLEOTIDE SEQUENCE</scope>
    <source>
        <strain evidence="1">G02</strain>
    </source>
</reference>
<reference evidence="1" key="1">
    <citation type="submission" date="2020-06" db="EMBL/GenBank/DDBJ databases">
        <authorList>
            <person name="Li T."/>
            <person name="Hu X."/>
            <person name="Zhang T."/>
            <person name="Song X."/>
            <person name="Zhang H."/>
            <person name="Dai N."/>
            <person name="Sheng W."/>
            <person name="Hou X."/>
            <person name="Wei L."/>
        </authorList>
    </citation>
    <scope>NUCLEOTIDE SEQUENCE</scope>
    <source>
        <strain evidence="1">G02</strain>
        <tissue evidence="1">Leaf</tissue>
    </source>
</reference>
<organism evidence="1">
    <name type="scientific">Sesamum radiatum</name>
    <name type="common">Black benniseed</name>
    <dbReference type="NCBI Taxonomy" id="300843"/>
    <lineage>
        <taxon>Eukaryota</taxon>
        <taxon>Viridiplantae</taxon>
        <taxon>Streptophyta</taxon>
        <taxon>Embryophyta</taxon>
        <taxon>Tracheophyta</taxon>
        <taxon>Spermatophyta</taxon>
        <taxon>Magnoliopsida</taxon>
        <taxon>eudicotyledons</taxon>
        <taxon>Gunneridae</taxon>
        <taxon>Pentapetalae</taxon>
        <taxon>asterids</taxon>
        <taxon>lamiids</taxon>
        <taxon>Lamiales</taxon>
        <taxon>Pedaliaceae</taxon>
        <taxon>Sesamum</taxon>
    </lineage>
</organism>